<reference evidence="4 5" key="1">
    <citation type="submission" date="2019-08" db="EMBL/GenBank/DDBJ databases">
        <title>In-depth cultivation of the pig gut microbiome towards novel bacterial diversity and tailored functional studies.</title>
        <authorList>
            <person name="Wylensek D."/>
            <person name="Hitch T.C.A."/>
            <person name="Clavel T."/>
        </authorList>
    </citation>
    <scope>NUCLEOTIDE SEQUENCE [LARGE SCALE GENOMIC DNA]</scope>
    <source>
        <strain evidence="4 5">WCA-380-WT-2B</strain>
    </source>
</reference>
<dbReference type="Proteomes" id="UP000441925">
    <property type="component" value="Unassembled WGS sequence"/>
</dbReference>
<evidence type="ECO:0000313" key="4">
    <source>
        <dbReference type="EMBL" id="MSS78601.1"/>
    </source>
</evidence>
<dbReference type="Pfam" id="PF13551">
    <property type="entry name" value="HTH_29"/>
    <property type="match status" value="1"/>
</dbReference>
<comment type="caution">
    <text evidence="4">The sequence shown here is derived from an EMBL/GenBank/DDBJ whole genome shotgun (WGS) entry which is preliminary data.</text>
</comment>
<sequence length="177" mass="20946">MKKIIDEKTKKEIYELEKAIKNTNNKKEEVRLKAMILKLQGVTTREISEKLDVAMSTIFEWLRKYIKSSIDGLKNKKRIGNNRNLTFEEEKEFLRQFEERAEKGQIITAKEIEKAYRELVGHSIGNGQIYYVLKRHGFRKIMPRSRHPKKANEEAIEASKKLNPKQEKLETLTRIKE</sequence>
<dbReference type="InterPro" id="IPR009057">
    <property type="entry name" value="Homeodomain-like_sf"/>
</dbReference>
<evidence type="ECO:0000256" key="2">
    <source>
        <dbReference type="SAM" id="MobiDB-lite"/>
    </source>
</evidence>
<dbReference type="RefSeq" id="WP_154541841.1">
    <property type="nucleotide sequence ID" value="NZ_VULQ01000015.1"/>
</dbReference>
<feature type="coiled-coil region" evidence="1">
    <location>
        <begin position="6"/>
        <end position="40"/>
    </location>
</feature>
<dbReference type="InterPro" id="IPR025959">
    <property type="entry name" value="Winged_HTH_dom"/>
</dbReference>
<protein>
    <submittedName>
        <fullName evidence="4">Helix-turn-helix domain-containing protein</fullName>
    </submittedName>
</protein>
<feature type="domain" description="Winged helix-turn helix" evidence="3">
    <location>
        <begin position="105"/>
        <end position="161"/>
    </location>
</feature>
<dbReference type="EMBL" id="VULQ01000015">
    <property type="protein sequence ID" value="MSS78601.1"/>
    <property type="molecule type" value="Genomic_DNA"/>
</dbReference>
<evidence type="ECO:0000259" key="3">
    <source>
        <dbReference type="Pfam" id="PF13592"/>
    </source>
</evidence>
<keyword evidence="1" id="KW-0175">Coiled coil</keyword>
<keyword evidence="5" id="KW-1185">Reference proteome</keyword>
<name>A0A6N7VI90_9FIRM</name>
<evidence type="ECO:0000313" key="5">
    <source>
        <dbReference type="Proteomes" id="UP000441925"/>
    </source>
</evidence>
<feature type="compositionally biased region" description="Basic and acidic residues" evidence="2">
    <location>
        <begin position="150"/>
        <end position="177"/>
    </location>
</feature>
<dbReference type="Pfam" id="PF13592">
    <property type="entry name" value="HTH_33"/>
    <property type="match status" value="1"/>
</dbReference>
<dbReference type="SUPFAM" id="SSF46689">
    <property type="entry name" value="Homeodomain-like"/>
    <property type="match status" value="1"/>
</dbReference>
<feature type="region of interest" description="Disordered" evidence="2">
    <location>
        <begin position="145"/>
        <end position="177"/>
    </location>
</feature>
<accession>A0A6N7VI90</accession>
<organism evidence="4 5">
    <name type="scientific">Anaerococcus porci</name>
    <dbReference type="NCBI Taxonomy" id="2652269"/>
    <lineage>
        <taxon>Bacteria</taxon>
        <taxon>Bacillati</taxon>
        <taxon>Bacillota</taxon>
        <taxon>Tissierellia</taxon>
        <taxon>Tissierellales</taxon>
        <taxon>Peptoniphilaceae</taxon>
        <taxon>Anaerococcus</taxon>
    </lineage>
</organism>
<proteinExistence type="predicted"/>
<dbReference type="AlphaFoldDB" id="A0A6N7VI90"/>
<gene>
    <name evidence="4" type="ORF">FYJ26_09435</name>
</gene>
<evidence type="ECO:0000256" key="1">
    <source>
        <dbReference type="SAM" id="Coils"/>
    </source>
</evidence>